<protein>
    <submittedName>
        <fullName evidence="2">Guanine nucleotide exchange c9orf72</fullName>
    </submittedName>
</protein>
<evidence type="ECO:0000256" key="1">
    <source>
        <dbReference type="SAM" id="Coils"/>
    </source>
</evidence>
<dbReference type="Pfam" id="PF15019">
    <property type="entry name" value="C9orf72-like"/>
    <property type="match status" value="2"/>
</dbReference>
<dbReference type="PANTHER" id="PTHR31855:SF2">
    <property type="entry name" value="GUANINE NUCLEOTIDE EXCHANGE FACTOR C9ORF72"/>
    <property type="match status" value="1"/>
</dbReference>
<name>A0AAV7Z8Q0_9EUKA</name>
<dbReference type="GO" id="GO:0005776">
    <property type="term" value="C:autophagosome"/>
    <property type="evidence" value="ECO:0007669"/>
    <property type="project" value="TreeGrafter"/>
</dbReference>
<dbReference type="GO" id="GO:0005768">
    <property type="term" value="C:endosome"/>
    <property type="evidence" value="ECO:0007669"/>
    <property type="project" value="TreeGrafter"/>
</dbReference>
<dbReference type="PANTHER" id="PTHR31855">
    <property type="entry name" value="GUANINE NUCLEOTIDE EXCHANGE C9ORF72"/>
    <property type="match status" value="1"/>
</dbReference>
<dbReference type="Proteomes" id="UP001146793">
    <property type="component" value="Unassembled WGS sequence"/>
</dbReference>
<keyword evidence="1" id="KW-0175">Coiled coil</keyword>
<dbReference type="AlphaFoldDB" id="A0AAV7Z8Q0"/>
<accession>A0AAV7Z8Q0</accession>
<dbReference type="PROSITE" id="PS51835">
    <property type="entry name" value="DENN_C9ORF72"/>
    <property type="match status" value="1"/>
</dbReference>
<dbReference type="GO" id="GO:0006914">
    <property type="term" value="P:autophagy"/>
    <property type="evidence" value="ECO:0007669"/>
    <property type="project" value="TreeGrafter"/>
</dbReference>
<feature type="coiled-coil region" evidence="1">
    <location>
        <begin position="66"/>
        <end position="93"/>
    </location>
</feature>
<dbReference type="InterPro" id="IPR027819">
    <property type="entry name" value="C9orf72"/>
</dbReference>
<gene>
    <name evidence="2" type="ORF">M0812_18591</name>
</gene>
<reference evidence="2" key="1">
    <citation type="submission" date="2022-08" db="EMBL/GenBank/DDBJ databases">
        <title>Novel sulphate-reducing endosymbionts in the free-living metamonad Anaeramoeba.</title>
        <authorList>
            <person name="Jerlstrom-Hultqvist J."/>
            <person name="Cepicka I."/>
            <person name="Gallot-Lavallee L."/>
            <person name="Salas-Leiva D."/>
            <person name="Curtis B.A."/>
            <person name="Zahonova K."/>
            <person name="Pipaliya S."/>
            <person name="Dacks J."/>
            <person name="Roger A.J."/>
        </authorList>
    </citation>
    <scope>NUCLEOTIDE SEQUENCE</scope>
    <source>
        <strain evidence="2">Busselton2</strain>
    </source>
</reference>
<organism evidence="2 3">
    <name type="scientific">Anaeramoeba flamelloides</name>
    <dbReference type="NCBI Taxonomy" id="1746091"/>
    <lineage>
        <taxon>Eukaryota</taxon>
        <taxon>Metamonada</taxon>
        <taxon>Anaeramoebidae</taxon>
        <taxon>Anaeramoeba</taxon>
    </lineage>
</organism>
<evidence type="ECO:0000313" key="3">
    <source>
        <dbReference type="Proteomes" id="UP001146793"/>
    </source>
</evidence>
<dbReference type="GO" id="GO:0005085">
    <property type="term" value="F:guanyl-nucleotide exchange factor activity"/>
    <property type="evidence" value="ECO:0007669"/>
    <property type="project" value="InterPro"/>
</dbReference>
<dbReference type="GO" id="GO:0006897">
    <property type="term" value="P:endocytosis"/>
    <property type="evidence" value="ECO:0007669"/>
    <property type="project" value="TreeGrafter"/>
</dbReference>
<comment type="caution">
    <text evidence="2">The sequence shown here is derived from an EMBL/GenBank/DDBJ whole genome shotgun (WGS) entry which is preliminary data.</text>
</comment>
<proteinExistence type="predicted"/>
<evidence type="ECO:0000313" key="2">
    <source>
        <dbReference type="EMBL" id="KAJ3436533.1"/>
    </source>
</evidence>
<sequence>MSFFGFLSTAFRKTESKPEDDYRMKKDSNICAIQYSTWDNVYGPVVDCIWVGSRELSQDISKYLARNTLSIDLQKTEETFENEEEKKKKKKKSLFKDKSDPLDPLLSKNSTTSVNVHIFSNFDLIVISVSFLIPIQEHNQLQASLSICLPANCLKNFLKASSLFQDRSILVSARLVGLVLEREKKKLSKHQIFKTFTNDLLNFQNYIDAHIRSGILNPQLSMTIFHANPLIEKIPLKFFSCALTSMMQTCGCVLVIGLDEEEISYFIDSLSLFLTTQELSLSKQLDPPNVLNPEENSNNFSVGSLFKLNKLNDGSQRYIPDLFIQGIITDSFQTESLFESYYPSTIVDLNKKIVYQTPKFNYHQFHWKSKMRTFITQGSLSYKNIKLDSQVPLITTVKKASKSVQSFLNILFKLPLSLRLSYIINWKKLFYQKAIVLIRYTNSKL</sequence>
<dbReference type="EMBL" id="JANTQA010000036">
    <property type="protein sequence ID" value="KAJ3436533.1"/>
    <property type="molecule type" value="Genomic_DNA"/>
</dbReference>